<name>A0ABN3Y9C0_9ENTE</name>
<proteinExistence type="predicted"/>
<evidence type="ECO:0000313" key="2">
    <source>
        <dbReference type="Proteomes" id="UP001501577"/>
    </source>
</evidence>
<protein>
    <submittedName>
        <fullName evidence="1">Uncharacterized protein</fullName>
    </submittedName>
</protein>
<keyword evidence="2" id="KW-1185">Reference proteome</keyword>
<organism evidence="1 2">
    <name type="scientific">Tetragenococcus solitarius</name>
    <dbReference type="NCBI Taxonomy" id="71453"/>
    <lineage>
        <taxon>Bacteria</taxon>
        <taxon>Bacillati</taxon>
        <taxon>Bacillota</taxon>
        <taxon>Bacilli</taxon>
        <taxon>Lactobacillales</taxon>
        <taxon>Enterococcaceae</taxon>
        <taxon>Tetragenococcus</taxon>
    </lineage>
</organism>
<gene>
    <name evidence="1" type="ORF">GCM10019998_19610</name>
</gene>
<reference evidence="1 2" key="1">
    <citation type="journal article" date="2019" name="Int. J. Syst. Evol. Microbiol.">
        <title>The Global Catalogue of Microorganisms (GCM) 10K type strain sequencing project: providing services to taxonomists for standard genome sequencing and annotation.</title>
        <authorList>
            <consortium name="The Broad Institute Genomics Platform"/>
            <consortium name="The Broad Institute Genome Sequencing Center for Infectious Disease"/>
            <person name="Wu L."/>
            <person name="Ma J."/>
        </authorList>
    </citation>
    <scope>NUCLEOTIDE SEQUENCE [LARGE SCALE GENOMIC DNA]</scope>
    <source>
        <strain evidence="1 2">JCM 8736</strain>
    </source>
</reference>
<comment type="caution">
    <text evidence="1">The sequence shown here is derived from an EMBL/GenBank/DDBJ whole genome shotgun (WGS) entry which is preliminary data.</text>
</comment>
<dbReference type="EMBL" id="BAAAXQ010000064">
    <property type="protein sequence ID" value="GAA3023005.1"/>
    <property type="molecule type" value="Genomic_DNA"/>
</dbReference>
<sequence>MTFSLLFSVAYETNYFIYPSLFSFFSQKKALKLASAPLFLSIKFYKVGFFSQNSKDKNDLLVINK</sequence>
<evidence type="ECO:0000313" key="1">
    <source>
        <dbReference type="EMBL" id="GAA3023005.1"/>
    </source>
</evidence>
<dbReference type="Proteomes" id="UP001501577">
    <property type="component" value="Unassembled WGS sequence"/>
</dbReference>
<accession>A0ABN3Y9C0</accession>